<feature type="coiled-coil region" evidence="7">
    <location>
        <begin position="267"/>
        <end position="294"/>
    </location>
</feature>
<keyword evidence="5 8" id="KW-0472">Membrane</keyword>
<reference evidence="10 13" key="1">
    <citation type="submission" date="2021-07" db="EMBL/GenBank/DDBJ databases">
        <authorList>
            <person name="Imarazene B."/>
            <person name="Zahm M."/>
            <person name="Klopp C."/>
            <person name="Cabau C."/>
            <person name="Beille S."/>
            <person name="Jouanno E."/>
            <person name="Castinel A."/>
            <person name="Lluch J."/>
            <person name="Gil L."/>
            <person name="Kuchtly C."/>
            <person name="Lopez Roques C."/>
            <person name="Donnadieu C."/>
            <person name="Parrinello H."/>
            <person name="Journot L."/>
            <person name="Du K."/>
            <person name="Schartl M."/>
            <person name="Retaux S."/>
            <person name="Guiguen Y."/>
        </authorList>
    </citation>
    <scope>NUCLEOTIDE SEQUENCE [LARGE SCALE GENOMIC DNA]</scope>
    <source>
        <strain evidence="10">Pach_M1</strain>
        <tissue evidence="10">Testis</tissue>
    </source>
</reference>
<organism evidence="11 12">
    <name type="scientific">Astyanax mexicanus</name>
    <name type="common">Blind cave fish</name>
    <name type="synonym">Astyanax fasciatus mexicanus</name>
    <dbReference type="NCBI Taxonomy" id="7994"/>
    <lineage>
        <taxon>Eukaryota</taxon>
        <taxon>Metazoa</taxon>
        <taxon>Chordata</taxon>
        <taxon>Craniata</taxon>
        <taxon>Vertebrata</taxon>
        <taxon>Euteleostomi</taxon>
        <taxon>Actinopterygii</taxon>
        <taxon>Neopterygii</taxon>
        <taxon>Teleostei</taxon>
        <taxon>Ostariophysi</taxon>
        <taxon>Characiformes</taxon>
        <taxon>Characoidei</taxon>
        <taxon>Acestrorhamphidae</taxon>
        <taxon>Acestrorhamphinae</taxon>
        <taxon>Astyanax</taxon>
    </lineage>
</organism>
<proteinExistence type="inferred from homology"/>
<name>A0A8B9K0W9_ASTMX</name>
<dbReference type="KEGG" id="amex:103040130"/>
<dbReference type="GO" id="GO:0031528">
    <property type="term" value="C:microvillus membrane"/>
    <property type="evidence" value="ECO:0007669"/>
    <property type="project" value="UniProtKB-SubCell"/>
</dbReference>
<evidence type="ECO:0000256" key="4">
    <source>
        <dbReference type="ARBA" id="ARBA00022989"/>
    </source>
</evidence>
<dbReference type="GO" id="GO:0015485">
    <property type="term" value="F:cholesterol binding"/>
    <property type="evidence" value="ECO:0007669"/>
    <property type="project" value="TreeGrafter"/>
</dbReference>
<dbReference type="Ensembl" id="ENSAMXT00005033116.1">
    <property type="protein sequence ID" value="ENSAMXP00005030233.1"/>
    <property type="gene ID" value="ENSAMXG00005014863.1"/>
</dbReference>
<protein>
    <submittedName>
        <fullName evidence="10">Prominin-1-A-like</fullName>
    </submittedName>
</protein>
<dbReference type="Pfam" id="PF05478">
    <property type="entry name" value="Prominin"/>
    <property type="match status" value="1"/>
</dbReference>
<feature type="transmembrane region" description="Helical" evidence="8">
    <location>
        <begin position="99"/>
        <end position="128"/>
    </location>
</feature>
<evidence type="ECO:0000256" key="7">
    <source>
        <dbReference type="SAM" id="Coils"/>
    </source>
</evidence>
<feature type="chain" id="PRO_5044669299" evidence="9">
    <location>
        <begin position="26"/>
        <end position="823"/>
    </location>
</feature>
<accession>A0A8B9K0W9</accession>
<feature type="transmembrane region" description="Helical" evidence="8">
    <location>
        <begin position="149"/>
        <end position="171"/>
    </location>
</feature>
<gene>
    <name evidence="10" type="primary">PROM1A</name>
    <name evidence="10" type="ORF">AMEX_G9889</name>
</gene>
<evidence type="ECO:0000256" key="2">
    <source>
        <dbReference type="ARBA" id="ARBA00006058"/>
    </source>
</evidence>
<comment type="similarity">
    <text evidence="2">Belongs to the prominin family.</text>
</comment>
<evidence type="ECO:0000313" key="12">
    <source>
        <dbReference type="Proteomes" id="UP000694621"/>
    </source>
</evidence>
<keyword evidence="9" id="KW-0732">Signal</keyword>
<dbReference type="EMBL" id="JAICCE010000007">
    <property type="protein sequence ID" value="KAG9275380.1"/>
    <property type="molecule type" value="Genomic_DNA"/>
</dbReference>
<evidence type="ECO:0000256" key="9">
    <source>
        <dbReference type="SAM" id="SignalP"/>
    </source>
</evidence>
<keyword evidence="6" id="KW-0325">Glycoprotein</keyword>
<dbReference type="OrthoDB" id="6229420at2759"/>
<dbReference type="InterPro" id="IPR008795">
    <property type="entry name" value="Prominin"/>
</dbReference>
<dbReference type="AlphaFoldDB" id="A0A8B9K0W9"/>
<feature type="signal peptide" evidence="9">
    <location>
        <begin position="1"/>
        <end position="25"/>
    </location>
</feature>
<evidence type="ECO:0000256" key="1">
    <source>
        <dbReference type="ARBA" id="ARBA00004475"/>
    </source>
</evidence>
<comment type="subcellular location">
    <subcellularLocation>
        <location evidence="1">Cell projection</location>
        <location evidence="1">Microvillus membrane</location>
        <topology evidence="1">Multi-pass membrane protein</topology>
    </subcellularLocation>
</comment>
<keyword evidence="7" id="KW-0175">Coiled coil</keyword>
<evidence type="ECO:0000256" key="3">
    <source>
        <dbReference type="ARBA" id="ARBA00022692"/>
    </source>
</evidence>
<sequence length="823" mass="91722">MGTGMRRKLLGVFSLLLLFIGPCTTTHPYCPAKAAPPDINGPANGTVQQMSLDGSFLSQITHSFLRTVQPNPFPKDLLSTISNSRATTETIQQVLRYEIGFLVCVAIGILYILLMPLIGFCFACCRCCGNCGGRMYQKQTRKIHCKRRFFYWATWLVTLIILAGNVCMFLSNKYTGDGVRNGVVEVDNTLQNLQKYVTTIPKQIDQVVNESFVTVDEITCHVNGSGFFIGEQIQNGLKAPVMSALDSVTKMAQVLNSTSLLLLDLNSTQLQAELNALQANLTSVKNRINDTLRNPNCLNCNLFQSQLDSLSLDTSLNLSFETDLQSAVNQAERANLNAQIQNGKDFFDSIPQVVTNETRDNLQGVQSQLQDIKSQVSQVTTDLPLDQLTSISDSLKDGQRYTKEYTSTVQNAEYIRWSVALVLCCLILLVVVCNLLGLLLGPAGLRPKSDPTNRSSTANCGGLFLMAGVGFSFLFSWIFMIIVLILFVVFGNTYTLLCVPWQSRELFQLIETPGLIPGFNLQLSQSLGLKANLTVTEIYNDCQMDKSLWNTLHLAETFDLNDLLNVSKYKVQVMEAFESAQISIPNITLLNSGTESQLRNFSATASSVNFTSIIERLNTFSKINLGSTADGLDKLADNQTNITVKDELRKEANDLRSIQTYQINLTINPLLWQLKSKIERMRENLSQINSTVGDVLQNVSYAQNFLNNNATQVLKSKTSEFIDDQLGILTAFTTWANLTITEQVGRCRPVAAAVNTAENLVCAQLVDSLNAFWFSLGWCMVFLIPSIIFSVKLAKFYRRMKFTDVYENHIVMDHIPRANLKQY</sequence>
<feature type="transmembrane region" description="Helical" evidence="8">
    <location>
        <begin position="771"/>
        <end position="791"/>
    </location>
</feature>
<dbReference type="GO" id="GO:0071914">
    <property type="term" value="C:prominosome"/>
    <property type="evidence" value="ECO:0007669"/>
    <property type="project" value="TreeGrafter"/>
</dbReference>
<dbReference type="Proteomes" id="UP000752171">
    <property type="component" value="Unassembled WGS sequence"/>
</dbReference>
<evidence type="ECO:0000313" key="10">
    <source>
        <dbReference type="EMBL" id="KAG9275380.1"/>
    </source>
</evidence>
<evidence type="ECO:0000256" key="6">
    <source>
        <dbReference type="ARBA" id="ARBA00023180"/>
    </source>
</evidence>
<keyword evidence="4 8" id="KW-1133">Transmembrane helix</keyword>
<dbReference type="PANTHER" id="PTHR22730:SF4">
    <property type="entry name" value="PROMININ-1-A-LIKE"/>
    <property type="match status" value="1"/>
</dbReference>
<dbReference type="PANTHER" id="PTHR22730">
    <property type="entry name" value="PROMININ PROM PROTEIN"/>
    <property type="match status" value="1"/>
</dbReference>
<evidence type="ECO:0000256" key="8">
    <source>
        <dbReference type="SAM" id="Phobius"/>
    </source>
</evidence>
<feature type="transmembrane region" description="Helical" evidence="8">
    <location>
        <begin position="417"/>
        <end position="441"/>
    </location>
</feature>
<evidence type="ECO:0000313" key="11">
    <source>
        <dbReference type="Ensembl" id="ENSAMXP00005030233.1"/>
    </source>
</evidence>
<feature type="transmembrane region" description="Helical" evidence="8">
    <location>
        <begin position="462"/>
        <end position="490"/>
    </location>
</feature>
<dbReference type="GO" id="GO:0016324">
    <property type="term" value="C:apical plasma membrane"/>
    <property type="evidence" value="ECO:0007669"/>
    <property type="project" value="TreeGrafter"/>
</dbReference>
<dbReference type="Proteomes" id="UP000694621">
    <property type="component" value="Unplaced"/>
</dbReference>
<evidence type="ECO:0000313" key="13">
    <source>
        <dbReference type="Proteomes" id="UP000752171"/>
    </source>
</evidence>
<evidence type="ECO:0000256" key="5">
    <source>
        <dbReference type="ARBA" id="ARBA00023136"/>
    </source>
</evidence>
<keyword evidence="3 8" id="KW-0812">Transmembrane</keyword>
<dbReference type="GO" id="GO:0005929">
    <property type="term" value="C:cilium"/>
    <property type="evidence" value="ECO:0007669"/>
    <property type="project" value="TreeGrafter"/>
</dbReference>
<dbReference type="GO" id="GO:0009986">
    <property type="term" value="C:cell surface"/>
    <property type="evidence" value="ECO:0007669"/>
    <property type="project" value="TreeGrafter"/>
</dbReference>
<reference evidence="11" key="2">
    <citation type="submission" date="2025-05" db="UniProtKB">
        <authorList>
            <consortium name="Ensembl"/>
        </authorList>
    </citation>
    <scope>IDENTIFICATION</scope>
</reference>